<dbReference type="OrthoDB" id="2058406at2"/>
<reference evidence="2 4" key="2">
    <citation type="submission" date="2013-03" db="EMBL/GenBank/DDBJ databases">
        <title>The Genome Sequence of Enterococcus moraviensis BAA-383 (PacBio/Illumina hybrid assembly).</title>
        <authorList>
            <consortium name="The Broad Institute Genomics Platform"/>
            <consortium name="The Broad Institute Genome Sequencing Center for Infectious Disease"/>
            <person name="Earl A."/>
            <person name="Russ C."/>
            <person name="Gilmore M."/>
            <person name="Surin D."/>
            <person name="Walker B."/>
            <person name="Young S."/>
            <person name="Zeng Q."/>
            <person name="Gargeya S."/>
            <person name="Fitzgerald M."/>
            <person name="Haas B."/>
            <person name="Abouelleil A."/>
            <person name="Allen A.W."/>
            <person name="Alvarado L."/>
            <person name="Arachchi H.M."/>
            <person name="Berlin A.M."/>
            <person name="Chapman S.B."/>
            <person name="Gainer-Dewar J."/>
            <person name="Goldberg J."/>
            <person name="Griggs A."/>
            <person name="Gujja S."/>
            <person name="Hansen M."/>
            <person name="Howarth C."/>
            <person name="Imamovic A."/>
            <person name="Ireland A."/>
            <person name="Larimer J."/>
            <person name="McCowan C."/>
            <person name="Murphy C."/>
            <person name="Pearson M."/>
            <person name="Poon T.W."/>
            <person name="Priest M."/>
            <person name="Roberts A."/>
            <person name="Saif S."/>
            <person name="Shea T."/>
            <person name="Sisk P."/>
            <person name="Sykes S."/>
            <person name="Wortman J."/>
            <person name="Nusbaum C."/>
            <person name="Birren B."/>
        </authorList>
    </citation>
    <scope>NUCLEOTIDE SEQUENCE [LARGE SCALE GENOMIC DNA]</scope>
    <source>
        <strain evidence="2 4">ATCC BAA-383</strain>
    </source>
</reference>
<sequence>MKKSKKIIYILWMLPVLFLCLLIGSATVYAAMTVRDEKQNLFQIGNLQTTIEEIFTETTTILPDKPVEKSVSVTNTGTVDQFVRVMLQPEISVGNDEDKRVFPSKIGEEMLLDLNDTDWKLGEDGYYYYLKVLKSGKSNRTETLFTQVKLKNGLGQEYDKAVASLLVKVEAIGCVKYTYRDAWWQGAIPTDGQLQLIDNQLATIAE</sequence>
<organism evidence="1 3">
    <name type="scientific">Enterococcus moraviensis ATCC BAA-383</name>
    <dbReference type="NCBI Taxonomy" id="1158609"/>
    <lineage>
        <taxon>Bacteria</taxon>
        <taxon>Bacillati</taxon>
        <taxon>Bacillota</taxon>
        <taxon>Bacilli</taxon>
        <taxon>Lactobacillales</taxon>
        <taxon>Enterococcaceae</taxon>
        <taxon>Enterococcus</taxon>
    </lineage>
</organism>
<dbReference type="PATRIC" id="fig|1158609.3.peg.495"/>
<dbReference type="AlphaFoldDB" id="R2TXI0"/>
<evidence type="ECO:0000313" key="1">
    <source>
        <dbReference type="EMBL" id="EOI05052.1"/>
    </source>
</evidence>
<dbReference type="Proteomes" id="UP000013781">
    <property type="component" value="Unassembled WGS sequence"/>
</dbReference>
<reference evidence="1 3" key="1">
    <citation type="submission" date="2013-02" db="EMBL/GenBank/DDBJ databases">
        <title>The Genome Sequence of Enterococcus moraviensis BAA-383.</title>
        <authorList>
            <consortium name="The Broad Institute Genome Sequencing Platform"/>
            <consortium name="The Broad Institute Genome Sequencing Center for Infectious Disease"/>
            <person name="Earl A.M."/>
            <person name="Gilmore M.S."/>
            <person name="Lebreton F."/>
            <person name="Walker B."/>
            <person name="Young S.K."/>
            <person name="Zeng Q."/>
            <person name="Gargeya S."/>
            <person name="Fitzgerald M."/>
            <person name="Haas B."/>
            <person name="Abouelleil A."/>
            <person name="Alvarado L."/>
            <person name="Arachchi H.M."/>
            <person name="Berlin A.M."/>
            <person name="Chapman S.B."/>
            <person name="Dewar J."/>
            <person name="Goldberg J."/>
            <person name="Griggs A."/>
            <person name="Gujja S."/>
            <person name="Hansen M."/>
            <person name="Howarth C."/>
            <person name="Imamovic A."/>
            <person name="Larimer J."/>
            <person name="McCowan C."/>
            <person name="Murphy C."/>
            <person name="Neiman D."/>
            <person name="Pearson M."/>
            <person name="Priest M."/>
            <person name="Roberts A."/>
            <person name="Saif S."/>
            <person name="Shea T."/>
            <person name="Sisk P."/>
            <person name="Sykes S."/>
            <person name="Wortman J."/>
            <person name="Nusbaum C."/>
            <person name="Birren B."/>
        </authorList>
    </citation>
    <scope>NUCLEOTIDE SEQUENCE [LARGE SCALE GENOMIC DNA]</scope>
    <source>
        <strain evidence="1 3">ATCC BAA-383</strain>
    </source>
</reference>
<evidence type="ECO:0000313" key="2">
    <source>
        <dbReference type="EMBL" id="EOT63835.1"/>
    </source>
</evidence>
<dbReference type="HOGENOM" id="CLU_102868_1_0_9"/>
<evidence type="ECO:0000313" key="4">
    <source>
        <dbReference type="Proteomes" id="UP000014157"/>
    </source>
</evidence>
<keyword evidence="4" id="KW-1185">Reference proteome</keyword>
<dbReference type="Proteomes" id="UP000014157">
    <property type="component" value="Unassembled WGS sequence"/>
</dbReference>
<dbReference type="EMBL" id="AJAS01000004">
    <property type="protein sequence ID" value="EOI05052.1"/>
    <property type="molecule type" value="Genomic_DNA"/>
</dbReference>
<accession>R2TXI0</accession>
<dbReference type="STRING" id="155617.RV09_GL002941"/>
<evidence type="ECO:0000313" key="3">
    <source>
        <dbReference type="Proteomes" id="UP000013781"/>
    </source>
</evidence>
<dbReference type="eggNOG" id="ENOG5031UIH">
    <property type="taxonomic scope" value="Bacteria"/>
</dbReference>
<comment type="caution">
    <text evidence="1">The sequence shown here is derived from an EMBL/GenBank/DDBJ whole genome shotgun (WGS) entry which is preliminary data.</text>
</comment>
<dbReference type="EMBL" id="ASWB01000005">
    <property type="protein sequence ID" value="EOT63835.1"/>
    <property type="molecule type" value="Genomic_DNA"/>
</dbReference>
<proteinExistence type="predicted"/>
<dbReference type="RefSeq" id="WP_010763930.1">
    <property type="nucleotide sequence ID" value="NZ_ASWB01000005.1"/>
</dbReference>
<name>R2TXI0_9ENTE</name>
<gene>
    <name evidence="2" type="ORF">I586_03268</name>
    <name evidence="1" type="ORF">UAY_00526</name>
</gene>
<protein>
    <submittedName>
        <fullName evidence="1">Alternate signal-mediated exported protein</fullName>
    </submittedName>
</protein>